<evidence type="ECO:0000313" key="2">
    <source>
        <dbReference type="Proteomes" id="UP000003856"/>
    </source>
</evidence>
<name>C5T1I7_ACIDE</name>
<dbReference type="Proteomes" id="UP000003856">
    <property type="component" value="Unassembled WGS sequence"/>
</dbReference>
<keyword evidence="2" id="KW-1185">Reference proteome</keyword>
<sequence>MRISRVRLADMPITQKGHQTGKTLISGSRIYKSRKQQFPRCQCSHVTKKCLAPTFFNREFFMRLIRMAALAAVGLGCGLNAHAQRNAWPQDLPAAHSWFMCSSPNGEPMVAWVSEKKTVVAVSALREGVALPDYATPMLRQASADRRLIQPATAGYEVTIKEYGPVQTGILKVGSVELTCSSGRDE</sequence>
<dbReference type="PATRIC" id="fig|573060.9.peg.4422"/>
<dbReference type="AlphaFoldDB" id="C5T1I7"/>
<accession>C5T1I7</accession>
<organism evidence="1 2">
    <name type="scientific">Acidovorax delafieldii 2AN</name>
    <dbReference type="NCBI Taxonomy" id="573060"/>
    <lineage>
        <taxon>Bacteria</taxon>
        <taxon>Pseudomonadati</taxon>
        <taxon>Pseudomonadota</taxon>
        <taxon>Betaproteobacteria</taxon>
        <taxon>Burkholderiales</taxon>
        <taxon>Comamonadaceae</taxon>
        <taxon>Acidovorax</taxon>
    </lineage>
</organism>
<evidence type="ECO:0000313" key="1">
    <source>
        <dbReference type="EMBL" id="EER61655.1"/>
    </source>
</evidence>
<proteinExistence type="predicted"/>
<dbReference type="EMBL" id="ACQT01000012">
    <property type="protein sequence ID" value="EER61655.1"/>
    <property type="molecule type" value="Genomic_DNA"/>
</dbReference>
<comment type="caution">
    <text evidence="1">The sequence shown here is derived from an EMBL/GenBank/DDBJ whole genome shotgun (WGS) entry which is preliminary data.</text>
</comment>
<protein>
    <submittedName>
        <fullName evidence="1">Uncharacterized protein</fullName>
    </submittedName>
</protein>
<reference evidence="1 2" key="1">
    <citation type="submission" date="2009-05" db="EMBL/GenBank/DDBJ databases">
        <title>The draft genome of Acidovorax delafieldii 2AN.</title>
        <authorList>
            <consortium name="US DOE Joint Genome Institute (JGI-PGF)"/>
            <person name="Lucas S."/>
            <person name="Copeland A."/>
            <person name="Lapidus A."/>
            <person name="Glavina del Rio T."/>
            <person name="Tice H."/>
            <person name="Bruce D."/>
            <person name="Goodwin L."/>
            <person name="Pitluck S."/>
            <person name="Larimer F."/>
            <person name="Land M.L."/>
            <person name="Hauser L."/>
            <person name="Shelobolina E.S."/>
            <person name="Picardal F."/>
            <person name="Roden E."/>
            <person name="Emerson D."/>
        </authorList>
    </citation>
    <scope>NUCLEOTIDE SEQUENCE [LARGE SCALE GENOMIC DNA]</scope>
    <source>
        <strain evidence="1 2">2AN</strain>
    </source>
</reference>
<gene>
    <name evidence="1" type="ORF">AcdelDRAFT_0767</name>
</gene>